<dbReference type="RefSeq" id="WP_284328806.1">
    <property type="nucleotide sequence ID" value="NZ_BSUN01000001.1"/>
</dbReference>
<feature type="transmembrane region" description="Helical" evidence="2">
    <location>
        <begin position="96"/>
        <end position="123"/>
    </location>
</feature>
<keyword evidence="2" id="KW-1133">Transmembrane helix</keyword>
<keyword evidence="5" id="KW-1185">Reference proteome</keyword>
<dbReference type="Proteomes" id="UP001157125">
    <property type="component" value="Unassembled WGS sequence"/>
</dbReference>
<dbReference type="Pfam" id="PF13828">
    <property type="entry name" value="DUF4190"/>
    <property type="match status" value="1"/>
</dbReference>
<organism evidence="4 5">
    <name type="scientific">Demequina litorisediminis</name>
    <dbReference type="NCBI Taxonomy" id="1849022"/>
    <lineage>
        <taxon>Bacteria</taxon>
        <taxon>Bacillati</taxon>
        <taxon>Actinomycetota</taxon>
        <taxon>Actinomycetes</taxon>
        <taxon>Micrococcales</taxon>
        <taxon>Demequinaceae</taxon>
        <taxon>Demequina</taxon>
    </lineage>
</organism>
<reference evidence="5" key="1">
    <citation type="journal article" date="2019" name="Int. J. Syst. Evol. Microbiol.">
        <title>The Global Catalogue of Microorganisms (GCM) 10K type strain sequencing project: providing services to taxonomists for standard genome sequencing and annotation.</title>
        <authorList>
            <consortium name="The Broad Institute Genomics Platform"/>
            <consortium name="The Broad Institute Genome Sequencing Center for Infectious Disease"/>
            <person name="Wu L."/>
            <person name="Ma J."/>
        </authorList>
    </citation>
    <scope>NUCLEOTIDE SEQUENCE [LARGE SCALE GENOMIC DNA]</scope>
    <source>
        <strain evidence="5">NBRC 112299</strain>
    </source>
</reference>
<comment type="caution">
    <text evidence="4">The sequence shown here is derived from an EMBL/GenBank/DDBJ whole genome shotgun (WGS) entry which is preliminary data.</text>
</comment>
<dbReference type="EMBL" id="BSUN01000001">
    <property type="protein sequence ID" value="GMA36861.1"/>
    <property type="molecule type" value="Genomic_DNA"/>
</dbReference>
<protein>
    <recommendedName>
        <fullName evidence="3">DUF4190 domain-containing protein</fullName>
    </recommendedName>
</protein>
<feature type="domain" description="DUF4190" evidence="3">
    <location>
        <begin position="56"/>
        <end position="114"/>
    </location>
</feature>
<name>A0ABQ6IHI0_9MICO</name>
<accession>A0ABQ6IHI0</accession>
<proteinExistence type="predicted"/>
<evidence type="ECO:0000313" key="4">
    <source>
        <dbReference type="EMBL" id="GMA36861.1"/>
    </source>
</evidence>
<evidence type="ECO:0000256" key="2">
    <source>
        <dbReference type="SAM" id="Phobius"/>
    </source>
</evidence>
<feature type="region of interest" description="Disordered" evidence="1">
    <location>
        <begin position="1"/>
        <end position="47"/>
    </location>
</feature>
<feature type="compositionally biased region" description="Low complexity" evidence="1">
    <location>
        <begin position="1"/>
        <end position="16"/>
    </location>
</feature>
<dbReference type="InterPro" id="IPR025241">
    <property type="entry name" value="DUF4190"/>
</dbReference>
<gene>
    <name evidence="4" type="ORF">GCM10025876_30650</name>
</gene>
<keyword evidence="2" id="KW-0472">Membrane</keyword>
<feature type="transmembrane region" description="Helical" evidence="2">
    <location>
        <begin position="60"/>
        <end position="84"/>
    </location>
</feature>
<evidence type="ECO:0000313" key="5">
    <source>
        <dbReference type="Proteomes" id="UP001157125"/>
    </source>
</evidence>
<evidence type="ECO:0000259" key="3">
    <source>
        <dbReference type="Pfam" id="PF13828"/>
    </source>
</evidence>
<evidence type="ECO:0000256" key="1">
    <source>
        <dbReference type="SAM" id="MobiDB-lite"/>
    </source>
</evidence>
<keyword evidence="2" id="KW-0812">Transmembrane</keyword>
<sequence length="160" mass="16427">MTEQPQQDPQQPSQPQYAVPPQGSTPYGTPHYGAPQYSQPGYPVGPRPGTEKNWMNITSLALSLGGFVTGVTFIPGIVFGHLGLSAAKRGEADNRGLGLAGLIIGYVMLALIVIGLVVATVLFATLVTGVVEDCGGSSPAEWCSDSTAVNAWAAVTGGGL</sequence>